<dbReference type="Pfam" id="PF21810">
    <property type="entry name" value="DUF6880"/>
    <property type="match status" value="1"/>
</dbReference>
<keyword evidence="2" id="KW-1185">Reference proteome</keyword>
<comment type="caution">
    <text evidence="1">The sequence shown here is derived from an EMBL/GenBank/DDBJ whole genome shotgun (WGS) entry which is preliminary data.</text>
</comment>
<sequence length="390" mass="43084">MHEAVGLLRDAAESADPAVLLAVVEKAIAAAVRVVLRADDSSGIIGDAIRDLLELHTQVASKARPSPSRLAAWMVKFQFDGTQDFFSIDVADYASVLGPEGLVLYRAQLAEIAGGLGPEPAEDVSGAWLSDPEGWQKAAQDRHTRFLLEANARRLAVVDRDVDAIIATHARDRKVAAWLHDTARALAETGEVDLAVDWARQAADFDRGHQSLDAAGYWCELLAQHRPDAELAARLEVFRRWPSSSTAQQLRRAAGEAWPAHRDEVLDTLGRSPRDAVVFALHHLGDVELAWILAHNLELTDARTWSDLADAYERVDPLGVLPVLHDLVVGDLREADARGYRQAARRLRRMRGLAAGTERAVEIDELIGTLREEHRRRPRLQREFDQAGLP</sequence>
<dbReference type="Proteomes" id="UP001144280">
    <property type="component" value="Unassembled WGS sequence"/>
</dbReference>
<name>A0ABQ5RA91_9ACTN</name>
<accession>A0ABQ5RA91</accession>
<dbReference type="InterPro" id="IPR049245">
    <property type="entry name" value="DUF6880"/>
</dbReference>
<gene>
    <name evidence="1" type="ORF">Pa4123_89370</name>
</gene>
<dbReference type="EMBL" id="BSDI01000093">
    <property type="protein sequence ID" value="GLI03659.1"/>
    <property type="molecule type" value="Genomic_DNA"/>
</dbReference>
<organism evidence="1 2">
    <name type="scientific">Phytohabitans aurantiacus</name>
    <dbReference type="NCBI Taxonomy" id="3016789"/>
    <lineage>
        <taxon>Bacteria</taxon>
        <taxon>Bacillati</taxon>
        <taxon>Actinomycetota</taxon>
        <taxon>Actinomycetes</taxon>
        <taxon>Micromonosporales</taxon>
        <taxon>Micromonosporaceae</taxon>
    </lineage>
</organism>
<evidence type="ECO:0000313" key="1">
    <source>
        <dbReference type="EMBL" id="GLI03659.1"/>
    </source>
</evidence>
<evidence type="ECO:0008006" key="3">
    <source>
        <dbReference type="Google" id="ProtNLM"/>
    </source>
</evidence>
<protein>
    <recommendedName>
        <fullName evidence="3">Gll2284 protein</fullName>
    </recommendedName>
</protein>
<reference evidence="1" key="1">
    <citation type="submission" date="2022-12" db="EMBL/GenBank/DDBJ databases">
        <title>New Phytohabitans aurantiacus sp. RD004123 nov., an actinomycete isolated from soil.</title>
        <authorList>
            <person name="Triningsih D.W."/>
            <person name="Harunari E."/>
            <person name="Igarashi Y."/>
        </authorList>
    </citation>
    <scope>NUCLEOTIDE SEQUENCE</scope>
    <source>
        <strain evidence="1">RD004123</strain>
    </source>
</reference>
<proteinExistence type="predicted"/>
<evidence type="ECO:0000313" key="2">
    <source>
        <dbReference type="Proteomes" id="UP001144280"/>
    </source>
</evidence>